<reference evidence="2 3" key="1">
    <citation type="submission" date="2022-03" db="EMBL/GenBank/DDBJ databases">
        <title>Pseudonocardia alaer sp. nov., a novel actinomycete isolated from reed forest soil.</title>
        <authorList>
            <person name="Wang L."/>
        </authorList>
    </citation>
    <scope>NUCLEOTIDE SEQUENCE [LARGE SCALE GENOMIC DNA]</scope>
    <source>
        <strain evidence="2 3">Y-16303</strain>
    </source>
</reference>
<sequence length="56" mass="6218">MGIEDPDADVAEQHQPVDDDDRADIVEDPDSLPLEADPADVAEQREIVPEYDDDAR</sequence>
<evidence type="ECO:0000256" key="1">
    <source>
        <dbReference type="SAM" id="MobiDB-lite"/>
    </source>
</evidence>
<keyword evidence="3" id="KW-1185">Reference proteome</keyword>
<accession>A0ABS9T8B1</accession>
<name>A0ABS9T8B1_9PSEU</name>
<evidence type="ECO:0000313" key="3">
    <source>
        <dbReference type="Proteomes" id="UP001299970"/>
    </source>
</evidence>
<protein>
    <submittedName>
        <fullName evidence="2">Uncharacterized protein</fullName>
    </submittedName>
</protein>
<feature type="compositionally biased region" description="Acidic residues" evidence="1">
    <location>
        <begin position="1"/>
        <end position="10"/>
    </location>
</feature>
<organism evidence="2 3">
    <name type="scientific">Pseudonocardia alaniniphila</name>
    <dbReference type="NCBI Taxonomy" id="75291"/>
    <lineage>
        <taxon>Bacteria</taxon>
        <taxon>Bacillati</taxon>
        <taxon>Actinomycetota</taxon>
        <taxon>Actinomycetes</taxon>
        <taxon>Pseudonocardiales</taxon>
        <taxon>Pseudonocardiaceae</taxon>
        <taxon>Pseudonocardia</taxon>
    </lineage>
</organism>
<evidence type="ECO:0000313" key="2">
    <source>
        <dbReference type="EMBL" id="MCH6164668.1"/>
    </source>
</evidence>
<proteinExistence type="predicted"/>
<gene>
    <name evidence="2" type="ORF">MMF94_03135</name>
</gene>
<comment type="caution">
    <text evidence="2">The sequence shown here is derived from an EMBL/GenBank/DDBJ whole genome shotgun (WGS) entry which is preliminary data.</text>
</comment>
<dbReference type="EMBL" id="JAKXMK010000003">
    <property type="protein sequence ID" value="MCH6164668.1"/>
    <property type="molecule type" value="Genomic_DNA"/>
</dbReference>
<dbReference type="RefSeq" id="WP_241034701.1">
    <property type="nucleotide sequence ID" value="NZ_BAAAJF010000009.1"/>
</dbReference>
<dbReference type="Proteomes" id="UP001299970">
    <property type="component" value="Unassembled WGS sequence"/>
</dbReference>
<feature type="region of interest" description="Disordered" evidence="1">
    <location>
        <begin position="1"/>
        <end position="56"/>
    </location>
</feature>
<feature type="compositionally biased region" description="Basic and acidic residues" evidence="1">
    <location>
        <begin position="42"/>
        <end position="56"/>
    </location>
</feature>
<feature type="compositionally biased region" description="Acidic residues" evidence="1">
    <location>
        <begin position="18"/>
        <end position="30"/>
    </location>
</feature>